<dbReference type="CDD" id="cd02966">
    <property type="entry name" value="TlpA_like_family"/>
    <property type="match status" value="1"/>
</dbReference>
<gene>
    <name evidence="2" type="ORF">LVJ94_09810</name>
</gene>
<evidence type="ECO:0000259" key="1">
    <source>
        <dbReference type="PROSITE" id="PS51352"/>
    </source>
</evidence>
<dbReference type="InterPro" id="IPR050553">
    <property type="entry name" value="Thioredoxin_ResA/DsbE_sf"/>
</dbReference>
<dbReference type="InterPro" id="IPR036249">
    <property type="entry name" value="Thioredoxin-like_sf"/>
</dbReference>
<proteinExistence type="predicted"/>
<evidence type="ECO:0000313" key="2">
    <source>
        <dbReference type="EMBL" id="WXB07528.1"/>
    </source>
</evidence>
<name>A0ABZ2LC84_9BACT</name>
<protein>
    <submittedName>
        <fullName evidence="2">TlpA family protein disulfide reductase</fullName>
    </submittedName>
</protein>
<reference evidence="2" key="1">
    <citation type="submission" date="2021-12" db="EMBL/GenBank/DDBJ databases">
        <title>Discovery of the Pendulisporaceae a myxobacterial family with distinct sporulation behavior and unique specialized metabolism.</title>
        <authorList>
            <person name="Garcia R."/>
            <person name="Popoff A."/>
            <person name="Bader C.D."/>
            <person name="Loehr J."/>
            <person name="Walesch S."/>
            <person name="Walt C."/>
            <person name="Boldt J."/>
            <person name="Bunk B."/>
            <person name="Haeckl F.J.F.P.J."/>
            <person name="Gunesch A.P."/>
            <person name="Birkelbach J."/>
            <person name="Nuebel U."/>
            <person name="Pietschmann T."/>
            <person name="Bach T."/>
            <person name="Mueller R."/>
        </authorList>
    </citation>
    <scope>NUCLEOTIDE SEQUENCE</scope>
    <source>
        <strain evidence="2">MSr11367</strain>
    </source>
</reference>
<dbReference type="SUPFAM" id="SSF52833">
    <property type="entry name" value="Thioredoxin-like"/>
    <property type="match status" value="1"/>
</dbReference>
<dbReference type="EMBL" id="CP089983">
    <property type="protein sequence ID" value="WXB07528.1"/>
    <property type="molecule type" value="Genomic_DNA"/>
</dbReference>
<dbReference type="PANTHER" id="PTHR42852:SF13">
    <property type="entry name" value="PROTEIN DIPZ"/>
    <property type="match status" value="1"/>
</dbReference>
<keyword evidence="3" id="KW-1185">Reference proteome</keyword>
<dbReference type="Pfam" id="PF00578">
    <property type="entry name" value="AhpC-TSA"/>
    <property type="match status" value="1"/>
</dbReference>
<dbReference type="RefSeq" id="WP_394837190.1">
    <property type="nucleotide sequence ID" value="NZ_CP089929.1"/>
</dbReference>
<feature type="domain" description="Thioredoxin" evidence="1">
    <location>
        <begin position="45"/>
        <end position="220"/>
    </location>
</feature>
<evidence type="ECO:0000313" key="3">
    <source>
        <dbReference type="Proteomes" id="UP001374803"/>
    </source>
</evidence>
<sequence length="220" mass="23510">MGRLPSLGCALAVLLIGCDKSDASSSRTSGRSEVVVATGSMPTAAPAPSPQPAHTAPAAPRKLCEGETASRTLPKMALARAQASGATPLAPEISTGNGRWTWLNFFAAWCGPCKEEIPRLRTWEKKLAQAGTKVELVFLSVDDDERQLAKFLDAQPQDGVRAALWIKETVRDGWLGAMKMKNPPELPEHALIDPTGKVRCVIEGALEDSDYGPFAAYLAK</sequence>
<organism evidence="2 3">
    <name type="scientific">Pendulispora rubella</name>
    <dbReference type="NCBI Taxonomy" id="2741070"/>
    <lineage>
        <taxon>Bacteria</taxon>
        <taxon>Pseudomonadati</taxon>
        <taxon>Myxococcota</taxon>
        <taxon>Myxococcia</taxon>
        <taxon>Myxococcales</taxon>
        <taxon>Sorangiineae</taxon>
        <taxon>Pendulisporaceae</taxon>
        <taxon>Pendulispora</taxon>
    </lineage>
</organism>
<dbReference type="PROSITE" id="PS51257">
    <property type="entry name" value="PROKAR_LIPOPROTEIN"/>
    <property type="match status" value="1"/>
</dbReference>
<dbReference type="InterPro" id="IPR013766">
    <property type="entry name" value="Thioredoxin_domain"/>
</dbReference>
<dbReference type="PROSITE" id="PS51352">
    <property type="entry name" value="THIOREDOXIN_2"/>
    <property type="match status" value="1"/>
</dbReference>
<dbReference type="Gene3D" id="3.40.30.10">
    <property type="entry name" value="Glutaredoxin"/>
    <property type="match status" value="1"/>
</dbReference>
<dbReference type="PANTHER" id="PTHR42852">
    <property type="entry name" value="THIOL:DISULFIDE INTERCHANGE PROTEIN DSBE"/>
    <property type="match status" value="1"/>
</dbReference>
<dbReference type="InterPro" id="IPR000866">
    <property type="entry name" value="AhpC/TSA"/>
</dbReference>
<accession>A0ABZ2LC84</accession>
<dbReference type="Proteomes" id="UP001374803">
    <property type="component" value="Chromosome"/>
</dbReference>